<evidence type="ECO:0000313" key="13">
    <source>
        <dbReference type="Proteomes" id="UP000092528"/>
    </source>
</evidence>
<dbReference type="GO" id="GO:0005886">
    <property type="term" value="C:plasma membrane"/>
    <property type="evidence" value="ECO:0007669"/>
    <property type="project" value="UniProtKB-SubCell"/>
</dbReference>
<keyword evidence="7 10" id="KW-1133">Transmembrane helix</keyword>
<dbReference type="InterPro" id="IPR001992">
    <property type="entry name" value="T2SS_GspF/T4SS_PilC_CS"/>
</dbReference>
<evidence type="ECO:0000256" key="4">
    <source>
        <dbReference type="ARBA" id="ARBA00022475"/>
    </source>
</evidence>
<name>A0A1C7F7I6_9VIBR</name>
<organism evidence="12 13">
    <name type="scientific">Vibrio scophthalmi</name>
    <dbReference type="NCBI Taxonomy" id="45658"/>
    <lineage>
        <taxon>Bacteria</taxon>
        <taxon>Pseudomonadati</taxon>
        <taxon>Pseudomonadota</taxon>
        <taxon>Gammaproteobacteria</taxon>
        <taxon>Vibrionales</taxon>
        <taxon>Vibrionaceae</taxon>
        <taxon>Vibrio</taxon>
    </lineage>
</organism>
<feature type="domain" description="Type II secretion system protein GspF" evidence="11">
    <location>
        <begin position="276"/>
        <end position="398"/>
    </location>
</feature>
<dbReference type="PROSITE" id="PS00874">
    <property type="entry name" value="T2SP_F"/>
    <property type="match status" value="1"/>
</dbReference>
<dbReference type="InterPro" id="IPR018076">
    <property type="entry name" value="T2SS_GspF_dom"/>
</dbReference>
<dbReference type="FunFam" id="1.20.81.30:FF:000001">
    <property type="entry name" value="Type II secretion system protein F"/>
    <property type="match status" value="2"/>
</dbReference>
<dbReference type="PANTHER" id="PTHR30012">
    <property type="entry name" value="GENERAL SECRETION PATHWAY PROTEIN"/>
    <property type="match status" value="1"/>
</dbReference>
<evidence type="ECO:0000256" key="6">
    <source>
        <dbReference type="ARBA" id="ARBA00022692"/>
    </source>
</evidence>
<evidence type="ECO:0000256" key="3">
    <source>
        <dbReference type="ARBA" id="ARBA00022448"/>
    </source>
</evidence>
<evidence type="ECO:0000256" key="9">
    <source>
        <dbReference type="RuleBase" id="RU003923"/>
    </source>
</evidence>
<dbReference type="Proteomes" id="UP000092528">
    <property type="component" value="Chromosome 1"/>
</dbReference>
<keyword evidence="6 9" id="KW-0812">Transmembrane</keyword>
<accession>A0A1C7F7I6</accession>
<evidence type="ECO:0000256" key="1">
    <source>
        <dbReference type="ARBA" id="ARBA00004429"/>
    </source>
</evidence>
<evidence type="ECO:0000256" key="8">
    <source>
        <dbReference type="ARBA" id="ARBA00023136"/>
    </source>
</evidence>
<dbReference type="Gene3D" id="1.20.81.30">
    <property type="entry name" value="Type II secretion system (T2SS), domain F"/>
    <property type="match status" value="2"/>
</dbReference>
<dbReference type="Pfam" id="PF00482">
    <property type="entry name" value="T2SSF"/>
    <property type="match status" value="2"/>
</dbReference>
<dbReference type="STRING" id="45658.VSVS12_02764"/>
<comment type="subcellular location">
    <subcellularLocation>
        <location evidence="1 9">Cell inner membrane</location>
        <topology evidence="1 9">Multi-pass membrane protein</topology>
    </subcellularLocation>
</comment>
<gene>
    <name evidence="12" type="ORF">VSVS05_00209</name>
</gene>
<evidence type="ECO:0000313" key="12">
    <source>
        <dbReference type="EMBL" id="ANU35363.1"/>
    </source>
</evidence>
<evidence type="ECO:0000256" key="10">
    <source>
        <dbReference type="SAM" id="Phobius"/>
    </source>
</evidence>
<dbReference type="PANTHER" id="PTHR30012:SF7">
    <property type="entry name" value="PROTEIN TRANSPORT PROTEIN HOFC HOMOLOG"/>
    <property type="match status" value="1"/>
</dbReference>
<keyword evidence="5" id="KW-0997">Cell inner membrane</keyword>
<evidence type="ECO:0000259" key="11">
    <source>
        <dbReference type="Pfam" id="PF00482"/>
    </source>
</evidence>
<comment type="similarity">
    <text evidence="2 9">Belongs to the GSP F family.</text>
</comment>
<dbReference type="PRINTS" id="PR00812">
    <property type="entry name" value="BCTERIALGSPF"/>
</dbReference>
<keyword evidence="3 9" id="KW-0813">Transport</keyword>
<evidence type="ECO:0000256" key="5">
    <source>
        <dbReference type="ARBA" id="ARBA00022519"/>
    </source>
</evidence>
<proteinExistence type="inferred from homology"/>
<sequence>MNKKSQQRLKIYRWKGTNSVGRRVTGKYLAFRESDVRQRLKQQKIRINQLTSHKLSWLQRQLETVKPKEITLLTRQLATILDTGIPLVQALKLVNDNSKKSGMLALLLTITSQVEAGLPLSQALKATHQFDSLYIDLVATGEATGQLNQVFSRIAEHREKSEHLKAKVIKAMIYPSIVLLTALAVSWVMLTIVIPEFDSMFQSFGAELPWFTQQVLSLSYFAREQGGTIAISMVSSLLLCKWAQARSSRCRIYLSRTSLRLPLIGPIISKAAIAKFSRTMATSFSAGIPILSCLKSAAKTTNQLYYQAALERVLKDTAAGMPFYLAMRDSDTFPEMPLQMLMIGEEAGKLDEMLIKIATIYEKEIDDTVDNLGKIIEPAIIIFLSIVVGSLVIAIYLPIFNLMNVIG</sequence>
<feature type="domain" description="Type II secretion system protein GspF" evidence="11">
    <location>
        <begin position="74"/>
        <end position="195"/>
    </location>
</feature>
<dbReference type="InterPro" id="IPR042094">
    <property type="entry name" value="T2SS_GspF_sf"/>
</dbReference>
<dbReference type="InterPro" id="IPR003004">
    <property type="entry name" value="GspF/PilC"/>
</dbReference>
<dbReference type="GO" id="GO:0015628">
    <property type="term" value="P:protein secretion by the type II secretion system"/>
    <property type="evidence" value="ECO:0007669"/>
    <property type="project" value="TreeGrafter"/>
</dbReference>
<protein>
    <submittedName>
        <fullName evidence="12">Type IV pilin assembly protein PilC</fullName>
    </submittedName>
</protein>
<dbReference type="PATRIC" id="fig|45658.7.peg.194"/>
<reference evidence="12 13" key="1">
    <citation type="submission" date="2016-07" db="EMBL/GenBank/DDBJ databases">
        <title>Genome sequencing of Vibrio scophthalmi strain VS-05, an isolated from Paralichthys olivaceus.</title>
        <authorList>
            <person name="Han H.-J."/>
        </authorList>
    </citation>
    <scope>NUCLEOTIDE SEQUENCE [LARGE SCALE GENOMIC DNA]</scope>
    <source>
        <strain evidence="12 13">VS-05</strain>
    </source>
</reference>
<dbReference type="AlphaFoldDB" id="A0A1C7F7I6"/>
<evidence type="ECO:0000256" key="2">
    <source>
        <dbReference type="ARBA" id="ARBA00005745"/>
    </source>
</evidence>
<dbReference type="RefSeq" id="WP_065545001.1">
    <property type="nucleotide sequence ID" value="NZ_CP016414.1"/>
</dbReference>
<dbReference type="GeneID" id="96871769"/>
<feature type="transmembrane region" description="Helical" evidence="10">
    <location>
        <begin position="173"/>
        <end position="194"/>
    </location>
</feature>
<keyword evidence="4" id="KW-1003">Cell membrane</keyword>
<keyword evidence="13" id="KW-1185">Reference proteome</keyword>
<keyword evidence="8 10" id="KW-0472">Membrane</keyword>
<evidence type="ECO:0000256" key="7">
    <source>
        <dbReference type="ARBA" id="ARBA00022989"/>
    </source>
</evidence>
<feature type="transmembrane region" description="Helical" evidence="10">
    <location>
        <begin position="379"/>
        <end position="399"/>
    </location>
</feature>
<dbReference type="EMBL" id="CP016414">
    <property type="protein sequence ID" value="ANU35363.1"/>
    <property type="molecule type" value="Genomic_DNA"/>
</dbReference>